<gene>
    <name evidence="1" type="ORF">F2Q68_00005262</name>
</gene>
<name>A0A8S9J9Q2_BRACR</name>
<dbReference type="EMBL" id="QGKW02001660">
    <property type="protein sequence ID" value="KAF2579110.1"/>
    <property type="molecule type" value="Genomic_DNA"/>
</dbReference>
<dbReference type="Proteomes" id="UP000712281">
    <property type="component" value="Unassembled WGS sequence"/>
</dbReference>
<accession>A0A8S9J9Q2</accession>
<protein>
    <submittedName>
        <fullName evidence="1">Uncharacterized protein</fullName>
    </submittedName>
</protein>
<proteinExistence type="predicted"/>
<organism evidence="1 2">
    <name type="scientific">Brassica cretica</name>
    <name type="common">Mustard</name>
    <dbReference type="NCBI Taxonomy" id="69181"/>
    <lineage>
        <taxon>Eukaryota</taxon>
        <taxon>Viridiplantae</taxon>
        <taxon>Streptophyta</taxon>
        <taxon>Embryophyta</taxon>
        <taxon>Tracheophyta</taxon>
        <taxon>Spermatophyta</taxon>
        <taxon>Magnoliopsida</taxon>
        <taxon>eudicotyledons</taxon>
        <taxon>Gunneridae</taxon>
        <taxon>Pentapetalae</taxon>
        <taxon>rosids</taxon>
        <taxon>malvids</taxon>
        <taxon>Brassicales</taxon>
        <taxon>Brassicaceae</taxon>
        <taxon>Brassiceae</taxon>
        <taxon>Brassica</taxon>
    </lineage>
</organism>
<reference evidence="1" key="1">
    <citation type="submission" date="2019-12" db="EMBL/GenBank/DDBJ databases">
        <title>Genome sequencing and annotation of Brassica cretica.</title>
        <authorList>
            <person name="Studholme D.J."/>
            <person name="Sarris P.F."/>
        </authorList>
    </citation>
    <scope>NUCLEOTIDE SEQUENCE</scope>
    <source>
        <strain evidence="1">PFS-001/15</strain>
        <tissue evidence="1">Leaf</tissue>
    </source>
</reference>
<sequence>MIQLPSNGNLHENKSAINCCVPNPEWPSLNNSQLNKNSSRRRLKTGVVGVPIYRRQQPITFRLVAALLSLCMAPVACAAEPRAPHGGQHDQDVMQGDTTSSTCLIHGLVACRSTPHRLHVDQHASIAYTATSRASACQSACAASMAGDTSSR</sequence>
<evidence type="ECO:0000313" key="2">
    <source>
        <dbReference type="Proteomes" id="UP000712281"/>
    </source>
</evidence>
<evidence type="ECO:0000313" key="1">
    <source>
        <dbReference type="EMBL" id="KAF2579110.1"/>
    </source>
</evidence>
<comment type="caution">
    <text evidence="1">The sequence shown here is derived from an EMBL/GenBank/DDBJ whole genome shotgun (WGS) entry which is preliminary data.</text>
</comment>
<dbReference type="AlphaFoldDB" id="A0A8S9J9Q2"/>